<protein>
    <submittedName>
        <fullName evidence="4">Uncharacterized protein, YkwD family</fullName>
    </submittedName>
</protein>
<evidence type="ECO:0000313" key="4">
    <source>
        <dbReference type="EMBL" id="SFA94278.1"/>
    </source>
</evidence>
<feature type="chain" id="PRO_5011611904" evidence="2">
    <location>
        <begin position="27"/>
        <end position="279"/>
    </location>
</feature>
<dbReference type="EMBL" id="FOJW01000004">
    <property type="protein sequence ID" value="SFA94278.1"/>
    <property type="molecule type" value="Genomic_DNA"/>
</dbReference>
<feature type="region of interest" description="Disordered" evidence="1">
    <location>
        <begin position="169"/>
        <end position="190"/>
    </location>
</feature>
<dbReference type="CDD" id="cd05379">
    <property type="entry name" value="CAP_bacterial"/>
    <property type="match status" value="1"/>
</dbReference>
<gene>
    <name evidence="4" type="ORF">SAMN04488072_10453</name>
</gene>
<evidence type="ECO:0000259" key="3">
    <source>
        <dbReference type="Pfam" id="PF00188"/>
    </source>
</evidence>
<feature type="compositionally biased region" description="Low complexity" evidence="1">
    <location>
        <begin position="115"/>
        <end position="127"/>
    </location>
</feature>
<dbReference type="PANTHER" id="PTHR31157:SF1">
    <property type="entry name" value="SCP DOMAIN-CONTAINING PROTEIN"/>
    <property type="match status" value="1"/>
</dbReference>
<dbReference type="InterPro" id="IPR014044">
    <property type="entry name" value="CAP_dom"/>
</dbReference>
<dbReference type="InterPro" id="IPR035940">
    <property type="entry name" value="CAP_sf"/>
</dbReference>
<name>A0A1I0X1M0_9BACI</name>
<dbReference type="InterPro" id="IPR014258">
    <property type="entry name" value="CAP_domain_YkwD-like"/>
</dbReference>
<dbReference type="STRING" id="237679.SAMN04488072_10453"/>
<feature type="compositionally biased region" description="Polar residues" evidence="1">
    <location>
        <begin position="40"/>
        <end position="49"/>
    </location>
</feature>
<feature type="signal peptide" evidence="2">
    <location>
        <begin position="1"/>
        <end position="26"/>
    </location>
</feature>
<dbReference type="NCBIfam" id="TIGR02909">
    <property type="entry name" value="spore_YkwD"/>
    <property type="match status" value="1"/>
</dbReference>
<reference evidence="4 5" key="1">
    <citation type="submission" date="2016-10" db="EMBL/GenBank/DDBJ databases">
        <authorList>
            <person name="de Groot N.N."/>
        </authorList>
    </citation>
    <scope>NUCLEOTIDE SEQUENCE [LARGE SCALE GENOMIC DNA]</scope>
    <source>
        <strain evidence="4 5">CGMCC 1.3702</strain>
    </source>
</reference>
<dbReference type="PANTHER" id="PTHR31157">
    <property type="entry name" value="SCP DOMAIN-CONTAINING PROTEIN"/>
    <property type="match status" value="1"/>
</dbReference>
<proteinExistence type="predicted"/>
<feature type="compositionally biased region" description="Polar residues" evidence="1">
    <location>
        <begin position="68"/>
        <end position="89"/>
    </location>
</feature>
<evidence type="ECO:0000256" key="1">
    <source>
        <dbReference type="SAM" id="MobiDB-lite"/>
    </source>
</evidence>
<dbReference type="Gene3D" id="3.40.33.10">
    <property type="entry name" value="CAP"/>
    <property type="match status" value="1"/>
</dbReference>
<evidence type="ECO:0000313" key="5">
    <source>
        <dbReference type="Proteomes" id="UP000198642"/>
    </source>
</evidence>
<feature type="domain" description="SCP" evidence="3">
    <location>
        <begin position="164"/>
        <end position="276"/>
    </location>
</feature>
<evidence type="ECO:0000256" key="2">
    <source>
        <dbReference type="SAM" id="SignalP"/>
    </source>
</evidence>
<keyword evidence="2" id="KW-0732">Signal</keyword>
<feature type="compositionally biased region" description="Low complexity" evidence="1">
    <location>
        <begin position="134"/>
        <end position="154"/>
    </location>
</feature>
<organism evidence="4 5">
    <name type="scientific">Lentibacillus halodurans</name>
    <dbReference type="NCBI Taxonomy" id="237679"/>
    <lineage>
        <taxon>Bacteria</taxon>
        <taxon>Bacillati</taxon>
        <taxon>Bacillota</taxon>
        <taxon>Bacilli</taxon>
        <taxon>Bacillales</taxon>
        <taxon>Bacillaceae</taxon>
        <taxon>Lentibacillus</taxon>
    </lineage>
</organism>
<dbReference type="Pfam" id="PF00188">
    <property type="entry name" value="CAP"/>
    <property type="match status" value="1"/>
</dbReference>
<dbReference type="Proteomes" id="UP000198642">
    <property type="component" value="Unassembled WGS sequence"/>
</dbReference>
<keyword evidence="5" id="KW-1185">Reference proteome</keyword>
<dbReference type="RefSeq" id="WP_244535681.1">
    <property type="nucleotide sequence ID" value="NZ_FOJW01000004.1"/>
</dbReference>
<sequence length="279" mass="31595">MKPFRCFMMLMAIFIIGLAACNNEHAADDQSRTDVDENQLPISTIRTDSSSDESGPDTQQIGFDEGTDNQTGFISQNDNFDGFNGNTRNEGPLSGNARDPGRDQDQQLQERNMQRQDPLQPEQDQPENGNETEQNQSPQQPGDQDNDQNQSQQGMSEYASKVIALTNEERSEQGLSSLKVSKPLSRVARNKSEDMHDKNYFSHTSPTYGSPFNMMKEFDVTFQSAGENIARGQRSPQQVVDAWMESEEHRKNIIDESFTHIGVGYTEDGRYWTQMFIEK</sequence>
<feature type="region of interest" description="Disordered" evidence="1">
    <location>
        <begin position="30"/>
        <end position="154"/>
    </location>
</feature>
<dbReference type="AlphaFoldDB" id="A0A1I0X1M0"/>
<dbReference type="SUPFAM" id="SSF55797">
    <property type="entry name" value="PR-1-like"/>
    <property type="match status" value="1"/>
</dbReference>
<dbReference type="PROSITE" id="PS51257">
    <property type="entry name" value="PROKAR_LIPOPROTEIN"/>
    <property type="match status" value="1"/>
</dbReference>
<accession>A0A1I0X1M0</accession>